<proteinExistence type="predicted"/>
<dbReference type="SUPFAM" id="SSF48452">
    <property type="entry name" value="TPR-like"/>
    <property type="match status" value="1"/>
</dbReference>
<dbReference type="Gene3D" id="3.40.30.10">
    <property type="entry name" value="Glutaredoxin"/>
    <property type="match status" value="1"/>
</dbReference>
<reference evidence="1 2" key="1">
    <citation type="submission" date="2024-09" db="EMBL/GenBank/DDBJ databases">
        <authorList>
            <person name="D'Angelo T."/>
        </authorList>
    </citation>
    <scope>NUCLEOTIDE SEQUENCE [LARGE SCALE GENOMIC DNA]</scope>
    <source>
        <strain evidence="1">SAG AM-320-E07</strain>
    </source>
</reference>
<evidence type="ECO:0000313" key="1">
    <source>
        <dbReference type="EMBL" id="MFC1572338.1"/>
    </source>
</evidence>
<dbReference type="Proteomes" id="UP001593833">
    <property type="component" value="Unassembled WGS sequence"/>
</dbReference>
<gene>
    <name evidence="1" type="ORF">ACFL6M_01945</name>
</gene>
<keyword evidence="2" id="KW-1185">Reference proteome</keyword>
<accession>A0ABV6YJ41</accession>
<organism evidence="1 2">
    <name type="scientific">Eiseniibacteriota bacterium</name>
    <dbReference type="NCBI Taxonomy" id="2212470"/>
    <lineage>
        <taxon>Bacteria</taxon>
        <taxon>Candidatus Eiseniibacteriota</taxon>
    </lineage>
</organism>
<name>A0ABV6YJ41_UNCEI</name>
<evidence type="ECO:0008006" key="3">
    <source>
        <dbReference type="Google" id="ProtNLM"/>
    </source>
</evidence>
<dbReference type="Gene3D" id="1.25.40.10">
    <property type="entry name" value="Tetratricopeptide repeat domain"/>
    <property type="match status" value="1"/>
</dbReference>
<protein>
    <recommendedName>
        <fullName evidence="3">Redoxin domain-containing protein</fullName>
    </recommendedName>
</protein>
<evidence type="ECO:0000313" key="2">
    <source>
        <dbReference type="Proteomes" id="UP001593833"/>
    </source>
</evidence>
<dbReference type="SUPFAM" id="SSF52833">
    <property type="entry name" value="Thioredoxin-like"/>
    <property type="match status" value="1"/>
</dbReference>
<sequence length="398" mass="44728">MYSRHSYRLYAPIILVLFVLGCTGGNQSPDDVGRSSPSYQLSDPETIAQAESLADSGYALLDLERYDEAIVLMKESQSILPTSRYAHYNLACAYNRSDDRSAALAELALAVDAGWDDPGHIGSDPDLASLREDSSFINLLDRVKANQTERLQALARGLPEVEFDRSFPNADSLDAWARNESRTLYQRGRHLFGWQRMLARIELDAKRIAARRLLDPPDTTFDEGLERVRALGNAQGPWQAWGPIAEGTHQEVRNYLAANPASESRDEAFYMAGAAAYCKTLPDSEDPGWSEAVRDAREWFSRIADESEFEGGAAAWNLMFDLREAGKDKSALQSRLRGFAAKFGDDRRAMNVASYFFMDDVIRAEWPIPFEAMDMEGKEVTLDQFRGKTVLLCYWATW</sequence>
<comment type="caution">
    <text evidence="1">The sequence shown here is derived from an EMBL/GenBank/DDBJ whole genome shotgun (WGS) entry which is preliminary data.</text>
</comment>
<dbReference type="EMBL" id="JBHPKH010000012">
    <property type="protein sequence ID" value="MFC1572338.1"/>
    <property type="molecule type" value="Genomic_DNA"/>
</dbReference>
<dbReference type="PROSITE" id="PS51257">
    <property type="entry name" value="PROKAR_LIPOPROTEIN"/>
    <property type="match status" value="1"/>
</dbReference>
<dbReference type="NCBIfam" id="NF047558">
    <property type="entry name" value="TPR_END_plus"/>
    <property type="match status" value="1"/>
</dbReference>
<dbReference type="InterPro" id="IPR036249">
    <property type="entry name" value="Thioredoxin-like_sf"/>
</dbReference>
<dbReference type="InterPro" id="IPR011990">
    <property type="entry name" value="TPR-like_helical_dom_sf"/>
</dbReference>